<name>G9CUB8_9ALPH</name>
<dbReference type="InterPro" id="IPR024351">
    <property type="entry name" value="Tegument_UL11_Herpesvir"/>
</dbReference>
<evidence type="ECO:0000256" key="6">
    <source>
        <dbReference type="ARBA" id="ARBA00022844"/>
    </source>
</evidence>
<gene>
    <name evidence="12" type="primary">UL11</name>
</gene>
<comment type="similarity">
    <text evidence="11">Belongs to the herpesviridae cytoplasmic envelopment protein 3 family.</text>
</comment>
<proteinExistence type="inferred from homology"/>
<comment type="function">
    <text evidence="11">Plays an important role in the cytoplasmic envelopment of tegument proteins and capsids during the assembly and egress processes. Participates also in viral entry at the fusion step probably by regulating the core fusion machinery.</text>
</comment>
<comment type="caution">
    <text evidence="11">Lacks conserved residue(s) required for the propagation of feature annotation.</text>
</comment>
<dbReference type="GO" id="GO:0055036">
    <property type="term" value="C:virion membrane"/>
    <property type="evidence" value="ECO:0007669"/>
    <property type="project" value="UniProtKB-SubCell"/>
</dbReference>
<keyword evidence="7 11" id="KW-1043">Host membrane</keyword>
<comment type="PTM">
    <text evidence="11">Myristoylation and palmitoylation (probably on one or more of the nearby cysteines at the N-terminus) enable membrane-binding and Golgi apparatus-specific targeting and are essential for efficient packaging.</text>
</comment>
<comment type="subcellular location">
    <subcellularLocation>
        <location evidence="11">Virion tegument</location>
    </subcellularLocation>
    <subcellularLocation>
        <location evidence="11">Virion membrane</location>
        <topology evidence="11">Lipid-anchor</topology>
    </subcellularLocation>
    <subcellularLocation>
        <location evidence="11">Host cell membrane</location>
        <topology evidence="11">Lipid-anchor</topology>
        <orientation evidence="11">Cytoplasmic side</orientation>
    </subcellularLocation>
    <subcellularLocation>
        <location evidence="11">Host Golgi apparatus membrane</location>
        <topology evidence="11">Lipid-anchor</topology>
        <orientation evidence="11">Cytoplasmic side</orientation>
    </subcellularLocation>
    <text evidence="11">Virion membrane-associated tegument protein. Associates with host membrane lipids rafts. During virion morphogenesis, this protein probably accumulates in the endosomes and trans-Golgi where secondary envelopment occurs. It is probably transported to the cell surface from where it is endocytosed and directed to the trans-Golgi network (TGN).</text>
</comment>
<dbReference type="GO" id="GO:0009653">
    <property type="term" value="P:anatomical structure morphogenesis"/>
    <property type="evidence" value="ECO:0007669"/>
    <property type="project" value="UniProtKB-UniRule"/>
</dbReference>
<dbReference type="Proteomes" id="UP000108473">
    <property type="component" value="Segment"/>
</dbReference>
<dbReference type="EMBL" id="JF742597">
    <property type="protein sequence ID" value="AEV54991.1"/>
    <property type="molecule type" value="Genomic_DNA"/>
</dbReference>
<evidence type="ECO:0000256" key="3">
    <source>
        <dbReference type="ARBA" id="ARBA00022580"/>
    </source>
</evidence>
<feature type="initiator methionine" description="Removed; by host" evidence="11">
    <location>
        <position position="1"/>
    </location>
</feature>
<dbReference type="GO" id="GO:0046760">
    <property type="term" value="P:viral budding from Golgi membrane"/>
    <property type="evidence" value="ECO:0007669"/>
    <property type="project" value="UniProtKB-UniRule"/>
</dbReference>
<dbReference type="GO" id="GO:0020002">
    <property type="term" value="C:host cell plasma membrane"/>
    <property type="evidence" value="ECO:0007669"/>
    <property type="project" value="UniProtKB-SubCell"/>
</dbReference>
<keyword evidence="1 11" id="KW-1032">Host cell membrane</keyword>
<keyword evidence="6 11" id="KW-0946">Virion</keyword>
<keyword evidence="8 11" id="KW-0472">Membrane</keyword>
<feature type="region of interest" description="Asp/Glu-rich (acidic)" evidence="11">
    <location>
        <begin position="40"/>
        <end position="46"/>
    </location>
</feature>
<keyword evidence="3 11" id="KW-0920">Virion tegument</keyword>
<reference evidence="12 13" key="1">
    <citation type="journal article" date="2012" name="Arch. Virol.">
        <title>Comparative full-length sequence analysis of Marek's disease virus vaccine strain 814.</title>
        <authorList>
            <person name="Zhang F."/>
            <person name="Liu C.J."/>
            <person name="Zhang Y.P."/>
            <person name="Li Z.J."/>
            <person name="Liu A.L."/>
            <person name="Yan F.H."/>
            <person name="Cong F."/>
            <person name="Cheng Y."/>
        </authorList>
    </citation>
    <scope>NUCLEOTIDE SEQUENCE [LARGE SCALE GENOMIC DNA]</scope>
    <source>
        <strain evidence="12">814</strain>
    </source>
</reference>
<evidence type="ECO:0000256" key="11">
    <source>
        <dbReference type="HAMAP-Rule" id="MF_04040"/>
    </source>
</evidence>
<dbReference type="Pfam" id="PF11094">
    <property type="entry name" value="UL11"/>
    <property type="match status" value="1"/>
</dbReference>
<evidence type="ECO:0000256" key="2">
    <source>
        <dbReference type="ARBA" id="ARBA00022553"/>
    </source>
</evidence>
<evidence type="ECO:0000256" key="7">
    <source>
        <dbReference type="ARBA" id="ARBA00022870"/>
    </source>
</evidence>
<dbReference type="GO" id="GO:0044178">
    <property type="term" value="C:host cell Golgi membrane"/>
    <property type="evidence" value="ECO:0007669"/>
    <property type="project" value="UniProtKB-SubCell"/>
</dbReference>
<keyword evidence="4 11" id="KW-0519">Myristate</keyword>
<keyword evidence="9 11" id="KW-0564">Palmitate</keyword>
<comment type="PTM">
    <text evidence="11">Phosphorylated. Phosphorylation does not seem to be required for recycling to the host Golgi apparatus. Packaging is selective for underphosphorylated forms.</text>
</comment>
<evidence type="ECO:0000256" key="8">
    <source>
        <dbReference type="ARBA" id="ARBA00023136"/>
    </source>
</evidence>
<organism evidence="12 13">
    <name type="scientific">Gallid herpesvirus 2 strain 814</name>
    <dbReference type="NCBI Taxonomy" id="1123959"/>
    <lineage>
        <taxon>Viruses</taxon>
        <taxon>Duplodnaviria</taxon>
        <taxon>Heunggongvirae</taxon>
        <taxon>Peploviricota</taxon>
        <taxon>Herviviricetes</taxon>
        <taxon>Herpesvirales</taxon>
        <taxon>Orthoherpesviridae</taxon>
        <taxon>Alphaherpesvirinae</taxon>
        <taxon>Mardivirus</taxon>
        <taxon>Mardivirus gallidalpha2</taxon>
        <taxon>Gallid alphaherpesvirus 2</taxon>
    </lineage>
</organism>
<sequence length="84" mass="9982">MGQAVSYLTYTLRRCCKKNTLTTESGEVIELDDEHYDTVDLDDLRCSDPLMQPKFVLLKNGRRGKRNREYDNDHEKYVMMFNKE</sequence>
<keyword evidence="2 11" id="KW-0597">Phosphoprotein</keyword>
<evidence type="ECO:0000256" key="5">
    <source>
        <dbReference type="ARBA" id="ARBA00022812"/>
    </source>
</evidence>
<protein>
    <recommendedName>
        <fullName evidence="11">Cytoplasmic envelopment protein 3</fullName>
    </recommendedName>
</protein>
<evidence type="ECO:0000313" key="12">
    <source>
        <dbReference type="EMBL" id="AEV54991.1"/>
    </source>
</evidence>
<feature type="lipid moiety-binding region" description="N-myristoyl glycine; by host" evidence="11">
    <location>
        <position position="2"/>
    </location>
</feature>
<accession>G9CUB8</accession>
<comment type="subunit">
    <text evidence="11">Interacts with cytoplasmic envelopment protein 2; this interaction is essential for the proper localization of each protein to the assembly complex and thus for the production of infectious virus.</text>
</comment>
<evidence type="ECO:0000256" key="1">
    <source>
        <dbReference type="ARBA" id="ARBA00022511"/>
    </source>
</evidence>
<evidence type="ECO:0000313" key="13">
    <source>
        <dbReference type="Proteomes" id="UP000108473"/>
    </source>
</evidence>
<keyword evidence="10 11" id="KW-0449">Lipoprotein</keyword>
<dbReference type="HAMAP" id="MF_04040">
    <property type="entry name" value="HSV_CEP3_alphahv"/>
    <property type="match status" value="1"/>
</dbReference>
<evidence type="ECO:0000256" key="4">
    <source>
        <dbReference type="ARBA" id="ARBA00022707"/>
    </source>
</evidence>
<keyword evidence="5 11" id="KW-1040">Host Golgi apparatus</keyword>
<evidence type="ECO:0000256" key="10">
    <source>
        <dbReference type="ARBA" id="ARBA00023288"/>
    </source>
</evidence>
<evidence type="ECO:0000256" key="9">
    <source>
        <dbReference type="ARBA" id="ARBA00023139"/>
    </source>
</evidence>
<dbReference type="GO" id="GO:0019033">
    <property type="term" value="C:viral tegument"/>
    <property type="evidence" value="ECO:0007669"/>
    <property type="project" value="UniProtKB-SubCell"/>
</dbReference>